<evidence type="ECO:0000313" key="14">
    <source>
        <dbReference type="Proteomes" id="UP000782312"/>
    </source>
</evidence>
<dbReference type="EC" id="2.1.1.74" evidence="11"/>
<evidence type="ECO:0000256" key="6">
    <source>
        <dbReference type="ARBA" id="ARBA00022679"/>
    </source>
</evidence>
<comment type="similarity">
    <text evidence="11">Belongs to the MnmG family. TrmFO subfamily.</text>
</comment>
<keyword evidence="9 11" id="KW-0521">NADP</keyword>
<dbReference type="GO" id="GO:0002098">
    <property type="term" value="P:tRNA wobble uridine modification"/>
    <property type="evidence" value="ECO:0007669"/>
    <property type="project" value="TreeGrafter"/>
</dbReference>
<comment type="catalytic activity">
    <reaction evidence="11">
        <text>uridine(54) in tRNA + (6R)-5,10-methylene-5,6,7,8-tetrahydrofolate + NADH + H(+) = 5-methyluridine(54) in tRNA + (6S)-5,6,7,8-tetrahydrofolate + NAD(+)</text>
        <dbReference type="Rhea" id="RHEA:16873"/>
        <dbReference type="Rhea" id="RHEA-COMP:10167"/>
        <dbReference type="Rhea" id="RHEA-COMP:10193"/>
        <dbReference type="ChEBI" id="CHEBI:15378"/>
        <dbReference type="ChEBI" id="CHEBI:15636"/>
        <dbReference type="ChEBI" id="CHEBI:57453"/>
        <dbReference type="ChEBI" id="CHEBI:57540"/>
        <dbReference type="ChEBI" id="CHEBI:57945"/>
        <dbReference type="ChEBI" id="CHEBI:65315"/>
        <dbReference type="ChEBI" id="CHEBI:74447"/>
        <dbReference type="EC" id="2.1.1.74"/>
    </reaction>
</comment>
<evidence type="ECO:0000256" key="8">
    <source>
        <dbReference type="ARBA" id="ARBA00022827"/>
    </source>
</evidence>
<dbReference type="PANTHER" id="PTHR11806">
    <property type="entry name" value="GLUCOSE INHIBITED DIVISION PROTEIN A"/>
    <property type="match status" value="1"/>
</dbReference>
<feature type="binding site" evidence="11">
    <location>
        <begin position="9"/>
        <end position="14"/>
    </location>
    <ligand>
        <name>FAD</name>
        <dbReference type="ChEBI" id="CHEBI:57692"/>
    </ligand>
</feature>
<name>A0A932I010_UNCTE</name>
<dbReference type="InterPro" id="IPR004417">
    <property type="entry name" value="TrmFO"/>
</dbReference>
<dbReference type="Gene3D" id="3.50.50.60">
    <property type="entry name" value="FAD/NAD(P)-binding domain"/>
    <property type="match status" value="2"/>
</dbReference>
<comment type="caution">
    <text evidence="13">The sequence shown here is derived from an EMBL/GenBank/DDBJ whole genome shotgun (WGS) entry which is preliminary data.</text>
</comment>
<evidence type="ECO:0000313" key="13">
    <source>
        <dbReference type="EMBL" id="MBI3128879.1"/>
    </source>
</evidence>
<sequence length="444" mass="49064">MSARLRVIGGGLAGSEAAWQAAKRGIEVDLYEMRPLVPTAAHQSDGLAELVCSNSLRSNSLENASGLLKEEMRRLDSLILQAADATRVPAGTALAVDRAQFSKKVTEAIQGEPRIRVHREEVTSLDGEAPTILATGPLTSPALAAEVARLTQGKYLYFYDAISPILYGESIDMSVAFQASRYGKDMAEESEGDYLNIGLSEADYNRFIDAVVGGEKIPLRDFEKAVYFEGCLPIEEMASRGRDTLAFGPMKPVGLEHPETGQTYHAVVQLRREDLTGEFFSMVGFQTRLRYPEQKRIFSQLPGLGNARFLRFGSLHRNTYINAPKLMRVTLQLKRHPHLFVAGQITGVEGYLESSAIGLLAGLNAAALLRGEPIVPPPPTTALGALNHYIVEADPKNFQPMNVNFGLFPPLEKRVPRKERKRHVIERALRDLKPWIERMMPQVA</sequence>
<accession>A0A932I010</accession>
<keyword evidence="6 11" id="KW-0808">Transferase</keyword>
<evidence type="ECO:0000256" key="4">
    <source>
        <dbReference type="ARBA" id="ARBA00022603"/>
    </source>
</evidence>
<evidence type="ECO:0000256" key="9">
    <source>
        <dbReference type="ARBA" id="ARBA00022857"/>
    </source>
</evidence>
<dbReference type="GO" id="GO:0050660">
    <property type="term" value="F:flavin adenine dinucleotide binding"/>
    <property type="evidence" value="ECO:0007669"/>
    <property type="project" value="UniProtKB-UniRule"/>
</dbReference>
<dbReference type="GO" id="GO:0047151">
    <property type="term" value="F:tRNA (uracil(54)-C5)-methyltransferase activity, 5,10-methylenetetrahydrofolate-dependent"/>
    <property type="evidence" value="ECO:0007669"/>
    <property type="project" value="UniProtKB-UniRule"/>
</dbReference>
<keyword evidence="3 11" id="KW-0963">Cytoplasm</keyword>
<evidence type="ECO:0000256" key="3">
    <source>
        <dbReference type="ARBA" id="ARBA00022490"/>
    </source>
</evidence>
<keyword evidence="10 11" id="KW-0520">NAD</keyword>
<organism evidence="13 14">
    <name type="scientific">Tectimicrobiota bacterium</name>
    <dbReference type="NCBI Taxonomy" id="2528274"/>
    <lineage>
        <taxon>Bacteria</taxon>
        <taxon>Pseudomonadati</taxon>
        <taxon>Nitrospinota/Tectimicrobiota group</taxon>
        <taxon>Candidatus Tectimicrobiota</taxon>
    </lineage>
</organism>
<evidence type="ECO:0000256" key="7">
    <source>
        <dbReference type="ARBA" id="ARBA00022694"/>
    </source>
</evidence>
<comment type="subcellular location">
    <subcellularLocation>
        <location evidence="11">Cytoplasm</location>
    </subcellularLocation>
</comment>
<dbReference type="Pfam" id="PF01134">
    <property type="entry name" value="GIDA"/>
    <property type="match status" value="1"/>
</dbReference>
<evidence type="ECO:0000256" key="5">
    <source>
        <dbReference type="ARBA" id="ARBA00022630"/>
    </source>
</evidence>
<proteinExistence type="inferred from homology"/>
<evidence type="ECO:0000256" key="11">
    <source>
        <dbReference type="HAMAP-Rule" id="MF_01037"/>
    </source>
</evidence>
<keyword evidence="4 11" id="KW-0489">Methyltransferase</keyword>
<gene>
    <name evidence="11 13" type="primary">trmFO</name>
    <name evidence="13" type="ORF">HYZ11_14835</name>
</gene>
<reference evidence="13" key="1">
    <citation type="submission" date="2020-07" db="EMBL/GenBank/DDBJ databases">
        <title>Huge and variable diversity of episymbiotic CPR bacteria and DPANN archaea in groundwater ecosystems.</title>
        <authorList>
            <person name="He C.Y."/>
            <person name="Keren R."/>
            <person name="Whittaker M."/>
            <person name="Farag I.F."/>
            <person name="Doudna J."/>
            <person name="Cate J.H.D."/>
            <person name="Banfield J.F."/>
        </authorList>
    </citation>
    <scope>NUCLEOTIDE SEQUENCE</scope>
    <source>
        <strain evidence="13">NC_groundwater_763_Ag_S-0.2um_68_21</strain>
    </source>
</reference>
<dbReference type="InterPro" id="IPR036188">
    <property type="entry name" value="FAD/NAD-bd_sf"/>
</dbReference>
<dbReference type="HAMAP" id="MF_01037">
    <property type="entry name" value="TrmFO"/>
    <property type="match status" value="1"/>
</dbReference>
<evidence type="ECO:0000256" key="2">
    <source>
        <dbReference type="ARBA" id="ARBA00003717"/>
    </source>
</evidence>
<dbReference type="GO" id="GO:0005829">
    <property type="term" value="C:cytosol"/>
    <property type="evidence" value="ECO:0007669"/>
    <property type="project" value="TreeGrafter"/>
</dbReference>
<comment type="function">
    <text evidence="11">Catalyzes the folate-dependent formation of 5-methyl-uridine at position 54 (M-5-U54) in all tRNAs.</text>
</comment>
<evidence type="ECO:0000256" key="10">
    <source>
        <dbReference type="ARBA" id="ARBA00023027"/>
    </source>
</evidence>
<evidence type="ECO:0000259" key="12">
    <source>
        <dbReference type="Pfam" id="PF01134"/>
    </source>
</evidence>
<dbReference type="PANTHER" id="PTHR11806:SF2">
    <property type="entry name" value="METHYLENETETRAHYDROFOLATE--TRNA-(URACIL-5-)-METHYLTRANSFERASE TRMFO"/>
    <property type="match status" value="1"/>
</dbReference>
<keyword evidence="8 11" id="KW-0274">FAD</keyword>
<comment type="function">
    <text evidence="2">NAD-binding protein involved in the addition of a carboxymethylaminomethyl (cmnm) group at the wobble position (U34) of certain tRNAs, forming tRNA-cmnm(5)s(2)U34.</text>
</comment>
<dbReference type="InterPro" id="IPR020595">
    <property type="entry name" value="MnmG-rel_CS"/>
</dbReference>
<dbReference type="Proteomes" id="UP000782312">
    <property type="component" value="Unassembled WGS sequence"/>
</dbReference>
<comment type="cofactor">
    <cofactor evidence="1 11">
        <name>FAD</name>
        <dbReference type="ChEBI" id="CHEBI:57692"/>
    </cofactor>
</comment>
<dbReference type="NCBIfam" id="NF003739">
    <property type="entry name" value="PRK05335.1"/>
    <property type="match status" value="1"/>
</dbReference>
<dbReference type="InterPro" id="IPR002218">
    <property type="entry name" value="MnmG-rel"/>
</dbReference>
<dbReference type="AlphaFoldDB" id="A0A932I010"/>
<comment type="catalytic activity">
    <reaction evidence="11">
        <text>uridine(54) in tRNA + (6R)-5,10-methylene-5,6,7,8-tetrahydrofolate + NADPH + H(+) = 5-methyluridine(54) in tRNA + (6S)-5,6,7,8-tetrahydrofolate + NADP(+)</text>
        <dbReference type="Rhea" id="RHEA:62372"/>
        <dbReference type="Rhea" id="RHEA-COMP:10167"/>
        <dbReference type="Rhea" id="RHEA-COMP:10193"/>
        <dbReference type="ChEBI" id="CHEBI:15378"/>
        <dbReference type="ChEBI" id="CHEBI:15636"/>
        <dbReference type="ChEBI" id="CHEBI:57453"/>
        <dbReference type="ChEBI" id="CHEBI:57783"/>
        <dbReference type="ChEBI" id="CHEBI:58349"/>
        <dbReference type="ChEBI" id="CHEBI:65315"/>
        <dbReference type="ChEBI" id="CHEBI:74447"/>
        <dbReference type="EC" id="2.1.1.74"/>
    </reaction>
</comment>
<feature type="domain" description="MnmG N-terminal" evidence="12">
    <location>
        <begin position="6"/>
        <end position="372"/>
    </location>
</feature>
<protein>
    <recommendedName>
        <fullName evidence="11">Methylenetetrahydrofolate--tRNA-(uracil-5-)-methyltransferase TrmFO</fullName>
        <ecNumber evidence="11">2.1.1.74</ecNumber>
    </recommendedName>
    <alternativeName>
        <fullName evidence="11">Folate-dependent tRNA (uracil-5-)-methyltransferase</fullName>
    </alternativeName>
    <alternativeName>
        <fullName evidence="11">Folate-dependent tRNA(M-5-U54)-methyltransferase</fullName>
    </alternativeName>
</protein>
<dbReference type="InterPro" id="IPR040131">
    <property type="entry name" value="MnmG_N"/>
</dbReference>
<dbReference type="GO" id="GO:0030488">
    <property type="term" value="P:tRNA methylation"/>
    <property type="evidence" value="ECO:0007669"/>
    <property type="project" value="TreeGrafter"/>
</dbReference>
<dbReference type="EMBL" id="JACPUR010000035">
    <property type="protein sequence ID" value="MBI3128879.1"/>
    <property type="molecule type" value="Genomic_DNA"/>
</dbReference>
<dbReference type="PROSITE" id="PS01281">
    <property type="entry name" value="GIDA_2"/>
    <property type="match status" value="1"/>
</dbReference>
<keyword evidence="5 11" id="KW-0285">Flavoprotein</keyword>
<evidence type="ECO:0000256" key="1">
    <source>
        <dbReference type="ARBA" id="ARBA00001974"/>
    </source>
</evidence>
<keyword evidence="7 11" id="KW-0819">tRNA processing</keyword>
<dbReference type="NCBIfam" id="TIGR00137">
    <property type="entry name" value="gid_trmFO"/>
    <property type="match status" value="1"/>
</dbReference>
<dbReference type="SUPFAM" id="SSF51905">
    <property type="entry name" value="FAD/NAD(P)-binding domain"/>
    <property type="match status" value="1"/>
</dbReference>